<dbReference type="Proteomes" id="UP001143486">
    <property type="component" value="Unassembled WGS sequence"/>
</dbReference>
<proteinExistence type="predicted"/>
<reference evidence="1" key="2">
    <citation type="submission" date="2023-01" db="EMBL/GenBank/DDBJ databases">
        <authorList>
            <person name="Sun Q."/>
            <person name="Evtushenko L."/>
        </authorList>
    </citation>
    <scope>NUCLEOTIDE SEQUENCE</scope>
    <source>
        <strain evidence="1">VKM B-1513</strain>
    </source>
</reference>
<accession>A0A9W6ILJ0</accession>
<protein>
    <submittedName>
        <fullName evidence="1">Uncharacterized protein</fullName>
    </submittedName>
</protein>
<name>A0A9W6ILJ0_9PROT</name>
<evidence type="ECO:0000313" key="2">
    <source>
        <dbReference type="Proteomes" id="UP001143486"/>
    </source>
</evidence>
<keyword evidence="2" id="KW-1185">Reference proteome</keyword>
<dbReference type="AlphaFoldDB" id="A0A9W6ILJ0"/>
<reference evidence="1" key="1">
    <citation type="journal article" date="2014" name="Int. J. Syst. Evol. Microbiol.">
        <title>Complete genome sequence of Corynebacterium casei LMG S-19264T (=DSM 44701T), isolated from a smear-ripened cheese.</title>
        <authorList>
            <consortium name="US DOE Joint Genome Institute (JGI-PGF)"/>
            <person name="Walter F."/>
            <person name="Albersmeier A."/>
            <person name="Kalinowski J."/>
            <person name="Ruckert C."/>
        </authorList>
    </citation>
    <scope>NUCLEOTIDE SEQUENCE</scope>
    <source>
        <strain evidence="1">VKM B-1513</strain>
    </source>
</reference>
<gene>
    <name evidence="1" type="ORF">GCM10017621_08080</name>
</gene>
<comment type="caution">
    <text evidence="1">The sequence shown here is derived from an EMBL/GenBank/DDBJ whole genome shotgun (WGS) entry which is preliminary data.</text>
</comment>
<organism evidence="1 2">
    <name type="scientific">Maricaulis virginensis</name>
    <dbReference type="NCBI Taxonomy" id="144022"/>
    <lineage>
        <taxon>Bacteria</taxon>
        <taxon>Pseudomonadati</taxon>
        <taxon>Pseudomonadota</taxon>
        <taxon>Alphaproteobacteria</taxon>
        <taxon>Maricaulales</taxon>
        <taxon>Maricaulaceae</taxon>
        <taxon>Maricaulis</taxon>
    </lineage>
</organism>
<sequence>MAQALAQHVRLQLGIPVADGLVVVIEHTDQAERQVARLHARNGRVGTRRLTGSLQVEMGEVGRVAGPDMRRRNMEAGFVLCHGLSLN</sequence>
<dbReference type="EMBL" id="BSFE01000002">
    <property type="protein sequence ID" value="GLK51300.1"/>
    <property type="molecule type" value="Genomic_DNA"/>
</dbReference>
<evidence type="ECO:0000313" key="1">
    <source>
        <dbReference type="EMBL" id="GLK51300.1"/>
    </source>
</evidence>